<dbReference type="AlphaFoldDB" id="A0A2M4DF08"/>
<reference evidence="2" key="1">
    <citation type="submission" date="2018-01" db="EMBL/GenBank/DDBJ databases">
        <title>An insight into the sialome of Amazonian anophelines.</title>
        <authorList>
            <person name="Ribeiro J.M."/>
            <person name="Scarpassa V."/>
            <person name="Calvo E."/>
        </authorList>
    </citation>
    <scope>NUCLEOTIDE SEQUENCE</scope>
</reference>
<dbReference type="EMBL" id="GGFL01011590">
    <property type="protein sequence ID" value="MBW75768.1"/>
    <property type="molecule type" value="Transcribed_RNA"/>
</dbReference>
<protein>
    <submittedName>
        <fullName evidence="2">Uncharacterized protein</fullName>
    </submittedName>
</protein>
<feature type="transmembrane region" description="Helical" evidence="1">
    <location>
        <begin position="6"/>
        <end position="22"/>
    </location>
</feature>
<name>A0A2M4DF08_ANODA</name>
<organism evidence="2">
    <name type="scientific">Anopheles darlingi</name>
    <name type="common">Mosquito</name>
    <dbReference type="NCBI Taxonomy" id="43151"/>
    <lineage>
        <taxon>Eukaryota</taxon>
        <taxon>Metazoa</taxon>
        <taxon>Ecdysozoa</taxon>
        <taxon>Arthropoda</taxon>
        <taxon>Hexapoda</taxon>
        <taxon>Insecta</taxon>
        <taxon>Pterygota</taxon>
        <taxon>Neoptera</taxon>
        <taxon>Endopterygota</taxon>
        <taxon>Diptera</taxon>
        <taxon>Nematocera</taxon>
        <taxon>Culicoidea</taxon>
        <taxon>Culicidae</taxon>
        <taxon>Anophelinae</taxon>
        <taxon>Anopheles</taxon>
    </lineage>
</organism>
<evidence type="ECO:0000256" key="1">
    <source>
        <dbReference type="SAM" id="Phobius"/>
    </source>
</evidence>
<accession>A0A2M4DF08</accession>
<keyword evidence="1" id="KW-0472">Membrane</keyword>
<proteinExistence type="predicted"/>
<keyword evidence="1" id="KW-1133">Transmembrane helix</keyword>
<evidence type="ECO:0000313" key="2">
    <source>
        <dbReference type="EMBL" id="MBW75768.1"/>
    </source>
</evidence>
<keyword evidence="1" id="KW-0812">Transmembrane</keyword>
<sequence length="115" mass="12953">MIPCVYSFSAMVMTCLAFIFSFRDPSFSSSTVSMGVGRHLFFGFSVTFTTFASGFDWHSIKYASQHCLSNRRFRAQLNSTVRSSIVCVNLIFQKVCGIKFSISLYRWATKPSVGI</sequence>